<proteinExistence type="predicted"/>
<dbReference type="SUPFAM" id="SSF74650">
    <property type="entry name" value="Galactose mutarotase-like"/>
    <property type="match status" value="2"/>
</dbReference>
<dbReference type="Proteomes" id="UP000683246">
    <property type="component" value="Chromosome"/>
</dbReference>
<dbReference type="PANTHER" id="PTHR46017:SF1">
    <property type="entry name" value="ALPHA-MANNOSIDASE 2C1"/>
    <property type="match status" value="1"/>
</dbReference>
<dbReference type="InterPro" id="IPR011330">
    <property type="entry name" value="Glyco_hydro/deAcase_b/a-brl"/>
</dbReference>
<dbReference type="Gene3D" id="3.20.110.10">
    <property type="entry name" value="Glycoside hydrolase 38, N terminal domain"/>
    <property type="match status" value="1"/>
</dbReference>
<dbReference type="Gene3D" id="2.70.98.30">
    <property type="entry name" value="Golgi alpha-mannosidase II, domain 4"/>
    <property type="match status" value="1"/>
</dbReference>
<protein>
    <recommendedName>
        <fullName evidence="5">Alpha-mannosidase</fullName>
    </recommendedName>
</protein>
<dbReference type="InterPro" id="IPR000602">
    <property type="entry name" value="Glyco_hydro_38_N"/>
</dbReference>
<feature type="domain" description="Glycoside hydrolase family 38 N-terminal" evidence="1">
    <location>
        <begin position="11"/>
        <end position="257"/>
    </location>
</feature>
<keyword evidence="4" id="KW-1185">Reference proteome</keyword>
<feature type="domain" description="Glycosyl hydrolases family 38 C-terminal" evidence="2">
    <location>
        <begin position="778"/>
        <end position="849"/>
    </location>
</feature>
<dbReference type="Pfam" id="PF17677">
    <property type="entry name" value="Glyco_hydro38C2"/>
    <property type="match status" value="1"/>
</dbReference>
<dbReference type="Pfam" id="PF01074">
    <property type="entry name" value="Glyco_hydro_38N"/>
    <property type="match status" value="1"/>
</dbReference>
<sequence>MTMEKQNTSVMHLAQCSHHDLVWSKHFYRAETAFANTELHEAIHFAKEGYPLKWTNEAAIFLYEFLRKHGEQYEDLKKEIVEGNIDLGATYTSPYTSFVTNEILARQVIYGKKWLEDIFPGLEARVFYNTDVPSLNLQIPQLFKKAGLDYIFMSRSWQFPNIKQNAYSTWESPDGTAINTLFMRHYGDLYFKHFKDEDFISYIENEWLENKDNVKDPLLVFGMDCLLPLNLDKQVATWHKYAQEKGYPEIEYSTMIDGLDRAFDNVKALDNTFKGEWPNSWVYENSSADYQTFKNQRDAEKMLVTAEGLFTWRAVLEGHFKDYDVTRFEKAWRLVMKACHGYAPKEGIDEYRAWYKEAYDRALALQTEGLTWLAKQIKTEGSGQPIMVYNSLSYQRSEYVTVDCTIQSDNIMVHDEDGQLIPSSTTADGKVIFLAKDIQGFGYQTYYLTEGVGDMSQMKEVTLDRYENDYYTIELANGGLKSVYDKETETPLFDTEKFLIGELLIFNYEGHGAGEHINIWQPDPEVINRTKDIHSVWSIKEASDVRVVFEMTTDLSFGTFILDVVLYKDEKKIDFDVQLKNNQAPEKYQVRLAFPINGTDFFRRNSKTDVLYEVPFGQVHVRKDDVLPQFSQYNRNLGLGLQTNTNHIYNNAIRPREVQNYISTLVDHGDKKIKTIISSYNVPWDYQDATTLPRRTPVLQPVLFSNSKPCHWLCSHWRSLGDLSYHFSLFSEEATDQVGTYKKAVGSNTPLHVVNIPNNGEGQLAQHKSFMDITGDSIYITAVKKAEAEDKVVIRYHEGFGQSLDNNLTFNFDVDKAYRASTDERIMEEMPIANNTLTHKVHHHEINTLMIDVKDMAKTYSTPKHLMVTEKKLNNQITLTWQNKDEAKAYIIKHSQDNINWTVIGKCSTKTYKTVVKDGHHFFKVAAVYDDGTSFDSVEVETNVDHIIRQIHTEGTDYEFICCHQYLVTDVGITTYTENGLHDTIGHFMHSYLTKDNPEEDVFVSFEFDRVYDLDELYIWNFQEKVTKDKPNGANPGFKEVRIYHSLDGKHYTQLAHDSQSKNGVYTFAKATEVAINKDRMPASNLQGTNEPVNLDGIKAKFIKFVVSHEAGVGNYGIFEEREEDKGGDRNVFGLAQVLFTYKK</sequence>
<dbReference type="Gene3D" id="2.60.40.1180">
    <property type="entry name" value="Golgi alpha-mannosidase II"/>
    <property type="match status" value="1"/>
</dbReference>
<dbReference type="PANTHER" id="PTHR46017">
    <property type="entry name" value="ALPHA-MANNOSIDASE 2C1"/>
    <property type="match status" value="1"/>
</dbReference>
<dbReference type="AlphaFoldDB" id="A0A8J8SFQ8"/>
<dbReference type="GO" id="GO:0004559">
    <property type="term" value="F:alpha-mannosidase activity"/>
    <property type="evidence" value="ECO:0007669"/>
    <property type="project" value="InterPro"/>
</dbReference>
<evidence type="ECO:0000259" key="2">
    <source>
        <dbReference type="Pfam" id="PF17677"/>
    </source>
</evidence>
<dbReference type="EMBL" id="CP058649">
    <property type="protein sequence ID" value="QUI21584.1"/>
    <property type="molecule type" value="Genomic_DNA"/>
</dbReference>
<dbReference type="Gene3D" id="2.60.120.260">
    <property type="entry name" value="Galactose-binding domain-like"/>
    <property type="match status" value="1"/>
</dbReference>
<dbReference type="GO" id="GO:0006013">
    <property type="term" value="P:mannose metabolic process"/>
    <property type="evidence" value="ECO:0007669"/>
    <property type="project" value="InterPro"/>
</dbReference>
<reference evidence="3" key="1">
    <citation type="submission" date="2020-07" db="EMBL/GenBank/DDBJ databases">
        <title>Vallitalea pronyensis genome.</title>
        <authorList>
            <person name="Postec A."/>
        </authorList>
    </citation>
    <scope>NUCLEOTIDE SEQUENCE</scope>
    <source>
        <strain evidence="3">FatNI3</strain>
    </source>
</reference>
<dbReference type="SUPFAM" id="SSF88713">
    <property type="entry name" value="Glycoside hydrolase/deacetylase"/>
    <property type="match status" value="1"/>
</dbReference>
<evidence type="ECO:0000313" key="3">
    <source>
        <dbReference type="EMBL" id="QUI21584.1"/>
    </source>
</evidence>
<name>A0A8J8SFQ8_9FIRM</name>
<dbReference type="InterPro" id="IPR041147">
    <property type="entry name" value="GH38_C"/>
</dbReference>
<evidence type="ECO:0008006" key="5">
    <source>
        <dbReference type="Google" id="ProtNLM"/>
    </source>
</evidence>
<dbReference type="GO" id="GO:0009313">
    <property type="term" value="P:oligosaccharide catabolic process"/>
    <property type="evidence" value="ECO:0007669"/>
    <property type="project" value="TreeGrafter"/>
</dbReference>
<dbReference type="Gene3D" id="2.60.40.10">
    <property type="entry name" value="Immunoglobulins"/>
    <property type="match status" value="1"/>
</dbReference>
<dbReference type="RefSeq" id="WP_212697055.1">
    <property type="nucleotide sequence ID" value="NZ_CP058649.1"/>
</dbReference>
<dbReference type="InterPro" id="IPR013783">
    <property type="entry name" value="Ig-like_fold"/>
</dbReference>
<organism evidence="3 4">
    <name type="scientific">Vallitalea pronyensis</name>
    <dbReference type="NCBI Taxonomy" id="1348613"/>
    <lineage>
        <taxon>Bacteria</taxon>
        <taxon>Bacillati</taxon>
        <taxon>Bacillota</taxon>
        <taxon>Clostridia</taxon>
        <taxon>Lachnospirales</taxon>
        <taxon>Vallitaleaceae</taxon>
        <taxon>Vallitalea</taxon>
    </lineage>
</organism>
<dbReference type="InterPro" id="IPR011013">
    <property type="entry name" value="Gal_mutarotase_sf_dom"/>
</dbReference>
<accession>A0A8J8SFQ8</accession>
<evidence type="ECO:0000313" key="4">
    <source>
        <dbReference type="Proteomes" id="UP000683246"/>
    </source>
</evidence>
<dbReference type="InterPro" id="IPR013780">
    <property type="entry name" value="Glyco_hydro_b"/>
</dbReference>
<dbReference type="KEGG" id="vpy:HZI73_04440"/>
<gene>
    <name evidence="3" type="ORF">HZI73_04440</name>
</gene>
<dbReference type="GO" id="GO:0030246">
    <property type="term" value="F:carbohydrate binding"/>
    <property type="evidence" value="ECO:0007669"/>
    <property type="project" value="InterPro"/>
</dbReference>
<dbReference type="InterPro" id="IPR027291">
    <property type="entry name" value="Glyco_hydro_38_N_sf"/>
</dbReference>
<dbReference type="Gene3D" id="2.60.40.2220">
    <property type="match status" value="1"/>
</dbReference>
<evidence type="ECO:0000259" key="1">
    <source>
        <dbReference type="Pfam" id="PF01074"/>
    </source>
</evidence>